<dbReference type="GO" id="GO:0051082">
    <property type="term" value="F:unfolded protein binding"/>
    <property type="evidence" value="ECO:0007669"/>
    <property type="project" value="InterPro"/>
</dbReference>
<feature type="region of interest" description="Disordered" evidence="4">
    <location>
        <begin position="186"/>
        <end position="210"/>
    </location>
</feature>
<evidence type="ECO:0000256" key="2">
    <source>
        <dbReference type="ARBA" id="ARBA00022729"/>
    </source>
</evidence>
<dbReference type="PANTHER" id="PTHR35089">
    <property type="entry name" value="CHAPERONE PROTEIN SKP"/>
    <property type="match status" value="1"/>
</dbReference>
<dbReference type="Proteomes" id="UP000199421">
    <property type="component" value="Unassembled WGS sequence"/>
</dbReference>
<protein>
    <submittedName>
        <fullName evidence="6">Periplasmic chaperone for outer membrane proteins Skp</fullName>
    </submittedName>
</protein>
<dbReference type="EMBL" id="FOAF01000010">
    <property type="protein sequence ID" value="SEM31516.1"/>
    <property type="molecule type" value="Genomic_DNA"/>
</dbReference>
<organism evidence="6 7">
    <name type="scientific">Olivibacter domesticus</name>
    <name type="common">Pseudosphingobacterium domesticum</name>
    <dbReference type="NCBI Taxonomy" id="407022"/>
    <lineage>
        <taxon>Bacteria</taxon>
        <taxon>Pseudomonadati</taxon>
        <taxon>Bacteroidota</taxon>
        <taxon>Sphingobacteriia</taxon>
        <taxon>Sphingobacteriales</taxon>
        <taxon>Sphingobacteriaceae</taxon>
        <taxon>Olivibacter</taxon>
    </lineage>
</organism>
<evidence type="ECO:0000256" key="1">
    <source>
        <dbReference type="ARBA" id="ARBA00009091"/>
    </source>
</evidence>
<evidence type="ECO:0000256" key="3">
    <source>
        <dbReference type="SAM" id="Coils"/>
    </source>
</evidence>
<keyword evidence="7" id="KW-1185">Reference proteome</keyword>
<dbReference type="InterPro" id="IPR024930">
    <property type="entry name" value="Skp_dom_sf"/>
</dbReference>
<sequence>MRASKNKFKSMKHLLKTVLVAAGLFLTISSVSAQQKIGHVNSQEVLFLMPEYKTANQALETFVGTKRTELQQMDTERQKKITAYQDKYKTLSEANKEALGKELQTMQTEIQQVEGRMQEVQQKAEQEVSAKREEVFQPVFEKAEKAIQAVAKEKGYAYILDISQQSVLYFEGGEDIGAAVKTKLGIDPNAKPTPPAGAAAPGATTTPATK</sequence>
<comment type="similarity">
    <text evidence="1">Belongs to the Skp family.</text>
</comment>
<dbReference type="GO" id="GO:0005829">
    <property type="term" value="C:cytosol"/>
    <property type="evidence" value="ECO:0007669"/>
    <property type="project" value="TreeGrafter"/>
</dbReference>
<keyword evidence="3" id="KW-0175">Coiled coil</keyword>
<dbReference type="InterPro" id="IPR005632">
    <property type="entry name" value="Chaperone_Skp"/>
</dbReference>
<evidence type="ECO:0000313" key="7">
    <source>
        <dbReference type="Proteomes" id="UP000199421"/>
    </source>
</evidence>
<accession>A0A1H7XCH1</accession>
<evidence type="ECO:0000313" key="6">
    <source>
        <dbReference type="EMBL" id="SEM31516.1"/>
    </source>
</evidence>
<feature type="compositionally biased region" description="Low complexity" evidence="4">
    <location>
        <begin position="196"/>
        <end position="210"/>
    </location>
</feature>
<dbReference type="SUPFAM" id="SSF111384">
    <property type="entry name" value="OmpH-like"/>
    <property type="match status" value="1"/>
</dbReference>
<evidence type="ECO:0000256" key="4">
    <source>
        <dbReference type="SAM" id="MobiDB-lite"/>
    </source>
</evidence>
<feature type="signal peptide" evidence="5">
    <location>
        <begin position="1"/>
        <end position="33"/>
    </location>
</feature>
<proteinExistence type="inferred from homology"/>
<feature type="chain" id="PRO_5011576668" evidence="5">
    <location>
        <begin position="34"/>
        <end position="210"/>
    </location>
</feature>
<dbReference type="GO" id="GO:0050821">
    <property type="term" value="P:protein stabilization"/>
    <property type="evidence" value="ECO:0007669"/>
    <property type="project" value="TreeGrafter"/>
</dbReference>
<name>A0A1H7XCH1_OLID1</name>
<evidence type="ECO:0000256" key="5">
    <source>
        <dbReference type="SAM" id="SignalP"/>
    </source>
</evidence>
<gene>
    <name evidence="6" type="ORF">SAMN05661044_04838</name>
</gene>
<dbReference type="PANTHER" id="PTHR35089:SF1">
    <property type="entry name" value="CHAPERONE PROTEIN SKP"/>
    <property type="match status" value="1"/>
</dbReference>
<dbReference type="Gene3D" id="3.30.910.20">
    <property type="entry name" value="Skp domain"/>
    <property type="match status" value="1"/>
</dbReference>
<feature type="coiled-coil region" evidence="3">
    <location>
        <begin position="96"/>
        <end position="130"/>
    </location>
</feature>
<dbReference type="AlphaFoldDB" id="A0A1H7XCH1"/>
<reference evidence="7" key="1">
    <citation type="submission" date="2016-10" db="EMBL/GenBank/DDBJ databases">
        <authorList>
            <person name="Varghese N."/>
            <person name="Submissions S."/>
        </authorList>
    </citation>
    <scope>NUCLEOTIDE SEQUENCE [LARGE SCALE GENOMIC DNA]</scope>
    <source>
        <strain evidence="7">DSM 18733</strain>
    </source>
</reference>
<dbReference type="STRING" id="407022.SAMN05661044_04838"/>
<keyword evidence="2 5" id="KW-0732">Signal</keyword>
<dbReference type="SMART" id="SM00935">
    <property type="entry name" value="OmpH"/>
    <property type="match status" value="1"/>
</dbReference>
<dbReference type="Pfam" id="PF03938">
    <property type="entry name" value="OmpH"/>
    <property type="match status" value="1"/>
</dbReference>